<dbReference type="PANTHER" id="PTHR35174:SF3">
    <property type="entry name" value="BLL7171 PROTEIN"/>
    <property type="match status" value="1"/>
</dbReference>
<proteinExistence type="inferred from homology"/>
<name>A0ABV5K5P8_9ACTN</name>
<evidence type="ECO:0000313" key="3">
    <source>
        <dbReference type="EMBL" id="MFB9312061.1"/>
    </source>
</evidence>
<dbReference type="InterPro" id="IPR011008">
    <property type="entry name" value="Dimeric_a/b-barrel"/>
</dbReference>
<dbReference type="RefSeq" id="WP_140010750.1">
    <property type="nucleotide sequence ID" value="NZ_JBHMDG010000002.1"/>
</dbReference>
<evidence type="ECO:0000313" key="4">
    <source>
        <dbReference type="Proteomes" id="UP001589750"/>
    </source>
</evidence>
<reference evidence="3 4" key="1">
    <citation type="submission" date="2024-09" db="EMBL/GenBank/DDBJ databases">
        <authorList>
            <person name="Sun Q."/>
            <person name="Mori K."/>
        </authorList>
    </citation>
    <scope>NUCLEOTIDE SEQUENCE [LARGE SCALE GENOMIC DNA]</scope>
    <source>
        <strain evidence="3 4">JCM 9626</strain>
    </source>
</reference>
<accession>A0ABV5K5P8</accession>
<dbReference type="Proteomes" id="UP001589750">
    <property type="component" value="Unassembled WGS sequence"/>
</dbReference>
<evidence type="ECO:0000256" key="1">
    <source>
        <dbReference type="ARBA" id="ARBA00007689"/>
    </source>
</evidence>
<sequence>MTDYVILFPADREDEWDRATEAERQAIYDTDAEFGRLLEERGGRITGGAELASATRAHVVRRGAGEQPVVTDGPYAESAEQLSGFYLVSTDDEDGLLEAARVLVRSHPAVEIRVVATS</sequence>
<comment type="similarity">
    <text evidence="1">Belongs to the YciI family.</text>
</comment>
<keyword evidence="4" id="KW-1185">Reference proteome</keyword>
<protein>
    <submittedName>
        <fullName evidence="3">YciI family protein</fullName>
    </submittedName>
</protein>
<dbReference type="Pfam" id="PF03795">
    <property type="entry name" value="YCII"/>
    <property type="match status" value="1"/>
</dbReference>
<dbReference type="InterPro" id="IPR005545">
    <property type="entry name" value="YCII"/>
</dbReference>
<evidence type="ECO:0000259" key="2">
    <source>
        <dbReference type="Pfam" id="PF03795"/>
    </source>
</evidence>
<dbReference type="PANTHER" id="PTHR35174">
    <property type="entry name" value="BLL7171 PROTEIN-RELATED"/>
    <property type="match status" value="1"/>
</dbReference>
<comment type="caution">
    <text evidence="3">The sequence shown here is derived from an EMBL/GenBank/DDBJ whole genome shotgun (WGS) entry which is preliminary data.</text>
</comment>
<dbReference type="EMBL" id="JBHMDG010000002">
    <property type="protein sequence ID" value="MFB9312061.1"/>
    <property type="molecule type" value="Genomic_DNA"/>
</dbReference>
<dbReference type="SUPFAM" id="SSF54909">
    <property type="entry name" value="Dimeric alpha+beta barrel"/>
    <property type="match status" value="1"/>
</dbReference>
<gene>
    <name evidence="3" type="ORF">ACFFRI_03300</name>
</gene>
<feature type="domain" description="YCII-related" evidence="2">
    <location>
        <begin position="15"/>
        <end position="101"/>
    </location>
</feature>
<organism evidence="3 4">
    <name type="scientific">Nocardioides plantarum</name>
    <dbReference type="NCBI Taxonomy" id="29299"/>
    <lineage>
        <taxon>Bacteria</taxon>
        <taxon>Bacillati</taxon>
        <taxon>Actinomycetota</taxon>
        <taxon>Actinomycetes</taxon>
        <taxon>Propionibacteriales</taxon>
        <taxon>Nocardioidaceae</taxon>
        <taxon>Nocardioides</taxon>
    </lineage>
</organism>
<dbReference type="Gene3D" id="3.30.70.1060">
    <property type="entry name" value="Dimeric alpha+beta barrel"/>
    <property type="match status" value="1"/>
</dbReference>